<protein>
    <submittedName>
        <fullName evidence="7">Regulatory protein LuxO</fullName>
    </submittedName>
</protein>
<reference evidence="7 8" key="1">
    <citation type="submission" date="2019-02" db="EMBL/GenBank/DDBJ databases">
        <title>Deep-cultivation of Planctomycetes and their phenomic and genomic characterization uncovers novel biology.</title>
        <authorList>
            <person name="Wiegand S."/>
            <person name="Jogler M."/>
            <person name="Boedeker C."/>
            <person name="Pinto D."/>
            <person name="Vollmers J."/>
            <person name="Rivas-Marin E."/>
            <person name="Kohn T."/>
            <person name="Peeters S.H."/>
            <person name="Heuer A."/>
            <person name="Rast P."/>
            <person name="Oberbeckmann S."/>
            <person name="Bunk B."/>
            <person name="Jeske O."/>
            <person name="Meyerdierks A."/>
            <person name="Storesund J.E."/>
            <person name="Kallscheuer N."/>
            <person name="Luecker S."/>
            <person name="Lage O.M."/>
            <person name="Pohl T."/>
            <person name="Merkel B.J."/>
            <person name="Hornburger P."/>
            <person name="Mueller R.-W."/>
            <person name="Bruemmer F."/>
            <person name="Labrenz M."/>
            <person name="Spormann A.M."/>
            <person name="Op Den Camp H."/>
            <person name="Overmann J."/>
            <person name="Amann R."/>
            <person name="Jetten M.S.M."/>
            <person name="Mascher T."/>
            <person name="Medema M.H."/>
            <person name="Devos D.P."/>
            <person name="Kaster A.-K."/>
            <person name="Ovreas L."/>
            <person name="Rohde M."/>
            <person name="Galperin M.Y."/>
            <person name="Jogler C."/>
        </authorList>
    </citation>
    <scope>NUCLEOTIDE SEQUENCE [LARGE SCALE GENOMIC DNA]</scope>
    <source>
        <strain evidence="7 8">CA85</strain>
    </source>
</reference>
<dbReference type="EMBL" id="SJPK01000013">
    <property type="protein sequence ID" value="TWT56380.1"/>
    <property type="molecule type" value="Genomic_DNA"/>
</dbReference>
<evidence type="ECO:0000256" key="1">
    <source>
        <dbReference type="ARBA" id="ARBA00022741"/>
    </source>
</evidence>
<dbReference type="SUPFAM" id="SSF46689">
    <property type="entry name" value="Homeodomain-like"/>
    <property type="match status" value="1"/>
</dbReference>
<dbReference type="Pfam" id="PF14532">
    <property type="entry name" value="Sigma54_activ_2"/>
    <property type="match status" value="1"/>
</dbReference>
<dbReference type="OrthoDB" id="231230at2"/>
<dbReference type="Proteomes" id="UP000318053">
    <property type="component" value="Unassembled WGS sequence"/>
</dbReference>
<evidence type="ECO:0000256" key="4">
    <source>
        <dbReference type="ARBA" id="ARBA00023163"/>
    </source>
</evidence>
<feature type="domain" description="Sigma-54 factor interaction" evidence="5">
    <location>
        <begin position="170"/>
        <end position="368"/>
    </location>
</feature>
<dbReference type="PROSITE" id="PS50112">
    <property type="entry name" value="PAS"/>
    <property type="match status" value="1"/>
</dbReference>
<dbReference type="GO" id="GO:0006355">
    <property type="term" value="P:regulation of DNA-templated transcription"/>
    <property type="evidence" value="ECO:0007669"/>
    <property type="project" value="InterPro"/>
</dbReference>
<evidence type="ECO:0000256" key="2">
    <source>
        <dbReference type="ARBA" id="ARBA00022840"/>
    </source>
</evidence>
<feature type="domain" description="PAS" evidence="6">
    <location>
        <begin position="2"/>
        <end position="42"/>
    </location>
</feature>
<dbReference type="Pfam" id="PF25601">
    <property type="entry name" value="AAA_lid_14"/>
    <property type="match status" value="1"/>
</dbReference>
<evidence type="ECO:0000259" key="5">
    <source>
        <dbReference type="PROSITE" id="PS50045"/>
    </source>
</evidence>
<dbReference type="PRINTS" id="PR01590">
    <property type="entry name" value="HTHFIS"/>
</dbReference>
<evidence type="ECO:0000256" key="3">
    <source>
        <dbReference type="ARBA" id="ARBA00023015"/>
    </source>
</evidence>
<gene>
    <name evidence="7" type="primary">luxO</name>
    <name evidence="7" type="ORF">CA85_41930</name>
</gene>
<comment type="caution">
    <text evidence="7">The sequence shown here is derived from an EMBL/GenBank/DDBJ whole genome shotgun (WGS) entry which is preliminary data.</text>
</comment>
<dbReference type="AlphaFoldDB" id="A0A5C5X0P5"/>
<keyword evidence="2" id="KW-0067">ATP-binding</keyword>
<keyword evidence="8" id="KW-1185">Reference proteome</keyword>
<proteinExistence type="predicted"/>
<sequence length="468" mass="50953">MRSGTLPRLLESTAACLWLIDSAGEIVYLSPAMRLWLGIETDLPARVADSLILDRAALRTGDAFRGHVTQRLHVPLEIAGDGDRNSAAEPRTAVAHFVVLENLSAAQGTGDSPPAGPPGMILGCLGNYLADTEIPWQDWFGVQGVRQSAKLDEELARFRGRQKRHANLLLAGTSRPSRRLRGRVELACNIRSHIGLIGPPGCGAAEIAAMIHHDSAPGEPLVILDASLMDAELLEVYAAPVIAELREQAETTGTLCLDHLDEMPVDAQTRLSEWLAAWPQRLRLIGIRRDTAHRGDTSVPLEESLADAMEVFPIEFPPLAARQDDLELIASGLARSTRISREAIDWLRSYPWPGEWDELTGAIQFAVEIVAGDRIGREHLPLAIRSYRRPQSSGSHVSSSDGVITVGPRPVSPHDFQIDSLDDVLSQYESKLIERAMIAADGNKAEAARRLGISRSRLLRKLSDGGVG</sequence>
<evidence type="ECO:0000313" key="8">
    <source>
        <dbReference type="Proteomes" id="UP000318053"/>
    </source>
</evidence>
<dbReference type="InterPro" id="IPR002078">
    <property type="entry name" value="Sigma_54_int"/>
</dbReference>
<dbReference type="InterPro" id="IPR000014">
    <property type="entry name" value="PAS"/>
</dbReference>
<dbReference type="PANTHER" id="PTHR32071:SF57">
    <property type="entry name" value="C4-DICARBOXYLATE TRANSPORT TRANSCRIPTIONAL REGULATORY PROTEIN DCTD"/>
    <property type="match status" value="1"/>
</dbReference>
<accession>A0A5C5X0P5</accession>
<dbReference type="InterPro" id="IPR002197">
    <property type="entry name" value="HTH_Fis"/>
</dbReference>
<evidence type="ECO:0000259" key="6">
    <source>
        <dbReference type="PROSITE" id="PS50112"/>
    </source>
</evidence>
<dbReference type="SUPFAM" id="SSF52540">
    <property type="entry name" value="P-loop containing nucleoside triphosphate hydrolases"/>
    <property type="match status" value="1"/>
</dbReference>
<keyword evidence="3" id="KW-0805">Transcription regulation</keyword>
<keyword evidence="4" id="KW-0804">Transcription</keyword>
<dbReference type="GO" id="GO:0005524">
    <property type="term" value="F:ATP binding"/>
    <property type="evidence" value="ECO:0007669"/>
    <property type="project" value="UniProtKB-KW"/>
</dbReference>
<dbReference type="RefSeq" id="WP_146393057.1">
    <property type="nucleotide sequence ID" value="NZ_SJPK01000013.1"/>
</dbReference>
<dbReference type="PANTHER" id="PTHR32071">
    <property type="entry name" value="TRANSCRIPTIONAL REGULATORY PROTEIN"/>
    <property type="match status" value="1"/>
</dbReference>
<dbReference type="Gene3D" id="1.10.8.60">
    <property type="match status" value="1"/>
</dbReference>
<evidence type="ECO:0000313" key="7">
    <source>
        <dbReference type="EMBL" id="TWT56380.1"/>
    </source>
</evidence>
<dbReference type="Pfam" id="PF02954">
    <property type="entry name" value="HTH_8"/>
    <property type="match status" value="1"/>
</dbReference>
<dbReference type="InterPro" id="IPR009057">
    <property type="entry name" value="Homeodomain-like_sf"/>
</dbReference>
<keyword evidence="1" id="KW-0547">Nucleotide-binding</keyword>
<organism evidence="7 8">
    <name type="scientific">Allorhodopirellula solitaria</name>
    <dbReference type="NCBI Taxonomy" id="2527987"/>
    <lineage>
        <taxon>Bacteria</taxon>
        <taxon>Pseudomonadati</taxon>
        <taxon>Planctomycetota</taxon>
        <taxon>Planctomycetia</taxon>
        <taxon>Pirellulales</taxon>
        <taxon>Pirellulaceae</taxon>
        <taxon>Allorhodopirellula</taxon>
    </lineage>
</organism>
<name>A0A5C5X0P5_9BACT</name>
<dbReference type="PROSITE" id="PS50045">
    <property type="entry name" value="SIGMA54_INTERACT_4"/>
    <property type="match status" value="1"/>
</dbReference>
<dbReference type="InterPro" id="IPR027417">
    <property type="entry name" value="P-loop_NTPase"/>
</dbReference>
<dbReference type="Gene3D" id="1.10.10.60">
    <property type="entry name" value="Homeodomain-like"/>
    <property type="match status" value="1"/>
</dbReference>
<dbReference type="Gene3D" id="3.40.50.300">
    <property type="entry name" value="P-loop containing nucleotide triphosphate hydrolases"/>
    <property type="match status" value="1"/>
</dbReference>
<dbReference type="GO" id="GO:0043565">
    <property type="term" value="F:sequence-specific DNA binding"/>
    <property type="evidence" value="ECO:0007669"/>
    <property type="project" value="InterPro"/>
</dbReference>
<dbReference type="InterPro" id="IPR058031">
    <property type="entry name" value="AAA_lid_NorR"/>
</dbReference>